<dbReference type="KEGG" id="plut:EI981_02030"/>
<keyword evidence="2" id="KW-1185">Reference proteome</keyword>
<dbReference type="Gene3D" id="2.60.120.200">
    <property type="match status" value="1"/>
</dbReference>
<evidence type="ECO:0000313" key="2">
    <source>
        <dbReference type="Proteomes" id="UP000270678"/>
    </source>
</evidence>
<evidence type="ECO:0000313" key="1">
    <source>
        <dbReference type="EMBL" id="AZS13369.1"/>
    </source>
</evidence>
<dbReference type="InterPro" id="IPR013320">
    <property type="entry name" value="ConA-like_dom_sf"/>
</dbReference>
<proteinExistence type="predicted"/>
<dbReference type="Pfam" id="PF07081">
    <property type="entry name" value="DUF1349"/>
    <property type="match status" value="1"/>
</dbReference>
<name>A0A3S9USS4_9BACL</name>
<dbReference type="EMBL" id="CP034346">
    <property type="protein sequence ID" value="AZS13369.1"/>
    <property type="molecule type" value="Genomic_DNA"/>
</dbReference>
<gene>
    <name evidence="1" type="ORF">EI981_02030</name>
</gene>
<reference evidence="2" key="1">
    <citation type="submission" date="2018-12" db="EMBL/GenBank/DDBJ databases">
        <title>Complete genome sequence of Paenibacillus sp. MBLB1234.</title>
        <authorList>
            <person name="Nam Y.-D."/>
            <person name="Kang J."/>
            <person name="Chung W.-H."/>
            <person name="Park Y.S."/>
        </authorList>
    </citation>
    <scope>NUCLEOTIDE SEQUENCE [LARGE SCALE GENOMIC DNA]</scope>
    <source>
        <strain evidence="2">MBLB1234</strain>
    </source>
</reference>
<dbReference type="OrthoDB" id="9808724at2"/>
<protein>
    <submittedName>
        <fullName evidence="1">DUF1349 domain-containing protein</fullName>
    </submittedName>
</protein>
<dbReference type="PANTHER" id="PTHR35332:SF2">
    <property type="entry name" value="REGULATION OF ENOLASE PROTEIN 1"/>
    <property type="match status" value="1"/>
</dbReference>
<dbReference type="AlphaFoldDB" id="A0A3S9USS4"/>
<sequence length="192" mass="21429">MHIFNHWLNESQLEMNGDLLQISAPGKTDYIINPESGDVKNNAPFLYANVQGDFVLRAKVRHDFISTFDGAALFIMDSEREDHWAKLCYEYTDLNTYSVVSVVTNGVSDDANGQNLTDKSVWLQIGRKGDAFSMHYSTDGSHYQMVRVFNLKASNTLKVGLVSQSPAGEGLISDFSDVHLEQVTMESIRAGK</sequence>
<accession>A0A3S9USS4</accession>
<dbReference type="InterPro" id="IPR009784">
    <property type="entry name" value="DUF1349"/>
</dbReference>
<dbReference type="PANTHER" id="PTHR35332">
    <property type="entry name" value="REGULATION OF ENOLASE PROTEIN 1"/>
    <property type="match status" value="1"/>
</dbReference>
<dbReference type="SUPFAM" id="SSF49899">
    <property type="entry name" value="Concanavalin A-like lectins/glucanases"/>
    <property type="match status" value="1"/>
</dbReference>
<dbReference type="Proteomes" id="UP000270678">
    <property type="component" value="Chromosome"/>
</dbReference>
<organism evidence="1 2">
    <name type="scientific">Paenibacillus lutimineralis</name>
    <dbReference type="NCBI Taxonomy" id="2707005"/>
    <lineage>
        <taxon>Bacteria</taxon>
        <taxon>Bacillati</taxon>
        <taxon>Bacillota</taxon>
        <taxon>Bacilli</taxon>
        <taxon>Bacillales</taxon>
        <taxon>Paenibacillaceae</taxon>
        <taxon>Paenibacillus</taxon>
    </lineage>
</organism>